<protein>
    <submittedName>
        <fullName evidence="2">Intracellular protease/amidase</fullName>
    </submittedName>
</protein>
<dbReference type="CDD" id="cd03139">
    <property type="entry name" value="GATase1_PfpI_2"/>
    <property type="match status" value="1"/>
</dbReference>
<evidence type="ECO:0000313" key="3">
    <source>
        <dbReference type="Proteomes" id="UP001242811"/>
    </source>
</evidence>
<reference evidence="2 3" key="1">
    <citation type="submission" date="2023-07" db="EMBL/GenBank/DDBJ databases">
        <title>Genomic Encyclopedia of Type Strains, Phase IV (KMG-IV): sequencing the most valuable type-strain genomes for metagenomic binning, comparative biology and taxonomic classification.</title>
        <authorList>
            <person name="Goeker M."/>
        </authorList>
    </citation>
    <scope>NUCLEOTIDE SEQUENCE [LARGE SCALE GENOMIC DNA]</scope>
    <source>
        <strain evidence="2 3">DSM 14914</strain>
    </source>
</reference>
<dbReference type="InterPro" id="IPR052158">
    <property type="entry name" value="INH-QAR"/>
</dbReference>
<evidence type="ECO:0000313" key="2">
    <source>
        <dbReference type="EMBL" id="MDQ0493996.1"/>
    </source>
</evidence>
<evidence type="ECO:0000259" key="1">
    <source>
        <dbReference type="Pfam" id="PF01965"/>
    </source>
</evidence>
<dbReference type="InterPro" id="IPR002818">
    <property type="entry name" value="DJ-1/PfpI"/>
</dbReference>
<name>A0ABU0KX32_9BACL</name>
<dbReference type="RefSeq" id="WP_244315735.1">
    <property type="nucleotide sequence ID" value="NZ_CP045298.1"/>
</dbReference>
<feature type="domain" description="DJ-1/PfpI" evidence="1">
    <location>
        <begin position="15"/>
        <end position="174"/>
    </location>
</feature>
<dbReference type="Pfam" id="PF01965">
    <property type="entry name" value="DJ-1_PfpI"/>
    <property type="match status" value="1"/>
</dbReference>
<sequence length="205" mass="23199">MIKYLKEVSRMDFNICLFDDFETLDVFGPVEIFGRLPEVYDLKYFSIDGGIVESRQKNKIVTEPIAQVKPNGIFMIPGGQGTRSLIHDDTFMKQITEIAEQSYFCITVCTGSALLAKTGLLKHRRATSNKLAFDWVKSIDTEVDWIPNARWVVDGKFYTSSGVSAGMDMSLGFISDQLGLEKARQVANQIEYIWNSNKDDDPFAR</sequence>
<dbReference type="Gene3D" id="3.40.50.880">
    <property type="match status" value="1"/>
</dbReference>
<dbReference type="GO" id="GO:0006508">
    <property type="term" value="P:proteolysis"/>
    <property type="evidence" value="ECO:0007669"/>
    <property type="project" value="UniProtKB-KW"/>
</dbReference>
<keyword evidence="2" id="KW-0378">Hydrolase</keyword>
<dbReference type="EMBL" id="JAUSWA010000010">
    <property type="protein sequence ID" value="MDQ0493996.1"/>
    <property type="molecule type" value="Genomic_DNA"/>
</dbReference>
<dbReference type="SUPFAM" id="SSF52317">
    <property type="entry name" value="Class I glutamine amidotransferase-like"/>
    <property type="match status" value="1"/>
</dbReference>
<organism evidence="2 3">
    <name type="scientific">Paenibacillus brasilensis</name>
    <dbReference type="NCBI Taxonomy" id="128574"/>
    <lineage>
        <taxon>Bacteria</taxon>
        <taxon>Bacillati</taxon>
        <taxon>Bacillota</taxon>
        <taxon>Bacilli</taxon>
        <taxon>Bacillales</taxon>
        <taxon>Paenibacillaceae</taxon>
        <taxon>Paenibacillus</taxon>
    </lineage>
</organism>
<dbReference type="Proteomes" id="UP001242811">
    <property type="component" value="Unassembled WGS sequence"/>
</dbReference>
<dbReference type="GO" id="GO:0008233">
    <property type="term" value="F:peptidase activity"/>
    <property type="evidence" value="ECO:0007669"/>
    <property type="project" value="UniProtKB-KW"/>
</dbReference>
<gene>
    <name evidence="2" type="ORF">QOZ95_002159</name>
</gene>
<dbReference type="PANTHER" id="PTHR43130:SF15">
    <property type="entry name" value="THIJ_PFPI FAMILY PROTEIN (AFU_ORTHOLOGUE AFUA_5G14240)"/>
    <property type="match status" value="1"/>
</dbReference>
<keyword evidence="2" id="KW-0645">Protease</keyword>
<comment type="caution">
    <text evidence="2">The sequence shown here is derived from an EMBL/GenBank/DDBJ whole genome shotgun (WGS) entry which is preliminary data.</text>
</comment>
<dbReference type="PANTHER" id="PTHR43130">
    <property type="entry name" value="ARAC-FAMILY TRANSCRIPTIONAL REGULATOR"/>
    <property type="match status" value="1"/>
</dbReference>
<accession>A0ABU0KX32</accession>
<proteinExistence type="predicted"/>
<dbReference type="InterPro" id="IPR029062">
    <property type="entry name" value="Class_I_gatase-like"/>
</dbReference>
<keyword evidence="3" id="KW-1185">Reference proteome</keyword>